<keyword evidence="3" id="KW-1185">Reference proteome</keyword>
<dbReference type="EMBL" id="QKWP01000261">
    <property type="protein sequence ID" value="RIB23467.1"/>
    <property type="molecule type" value="Genomic_DNA"/>
</dbReference>
<organism evidence="2 3">
    <name type="scientific">Gigaspora rosea</name>
    <dbReference type="NCBI Taxonomy" id="44941"/>
    <lineage>
        <taxon>Eukaryota</taxon>
        <taxon>Fungi</taxon>
        <taxon>Fungi incertae sedis</taxon>
        <taxon>Mucoromycota</taxon>
        <taxon>Glomeromycotina</taxon>
        <taxon>Glomeromycetes</taxon>
        <taxon>Diversisporales</taxon>
        <taxon>Gigasporaceae</taxon>
        <taxon>Gigaspora</taxon>
    </lineage>
</organism>
<comment type="caution">
    <text evidence="2">The sequence shown here is derived from an EMBL/GenBank/DDBJ whole genome shotgun (WGS) entry which is preliminary data.</text>
</comment>
<dbReference type="Gene3D" id="3.40.50.11350">
    <property type="match status" value="1"/>
</dbReference>
<dbReference type="STRING" id="44941.A0A397VQC3"/>
<keyword evidence="1" id="KW-1133">Transmembrane helix</keyword>
<sequence>MLHVKELNIVFFSITIFFSLTFFTIILKDILNDRNYTSTLQNTSFRNKNRERIYMKEFKYLEFDALYDNYVKKHNQIISDLLNPKLKKKNPPKVVVVKPDMATGYGNRFPGVICGFLYAIISDRLFFIEGYRNFEDFFLLDFDHNWNSIKNFYNKNSSKYLHNIRNNDFPLITKGNFKDVDSFDILYVRTWDYVCAPIISNPHYKDWIGRIIPDYRVFTAISLRLFRLKLTYVDQIKNFIDNNFGDHNIGIHIRSKKTSLYRMVIPVEHYFHVVKTLLVGIKGKNVSIFIASDTNDDRDKLAELLKSSNHFNNNTINVVYVENDMDIRNPVNFNPGTEANAIVDMKILSFCDDLVITYGSSFGFIAAGWSYNAVSRQRGPYILMPIRNSSVDLLITDKVYVWGAATSEPCMYSSRILIEKEDKETVTIFKTNPFWLHHIQCHWPSL</sequence>
<proteinExistence type="predicted"/>
<keyword evidence="1" id="KW-0812">Transmembrane</keyword>
<accession>A0A397VQC3</accession>
<dbReference type="AlphaFoldDB" id="A0A397VQC3"/>
<feature type="transmembrane region" description="Helical" evidence="1">
    <location>
        <begin position="7"/>
        <end position="27"/>
    </location>
</feature>
<keyword evidence="1" id="KW-0472">Membrane</keyword>
<evidence type="ECO:0000313" key="2">
    <source>
        <dbReference type="EMBL" id="RIB23467.1"/>
    </source>
</evidence>
<evidence type="ECO:0000313" key="3">
    <source>
        <dbReference type="Proteomes" id="UP000266673"/>
    </source>
</evidence>
<protein>
    <submittedName>
        <fullName evidence="2">Uncharacterized protein</fullName>
    </submittedName>
</protein>
<dbReference type="Proteomes" id="UP000266673">
    <property type="component" value="Unassembled WGS sequence"/>
</dbReference>
<evidence type="ECO:0000256" key="1">
    <source>
        <dbReference type="SAM" id="Phobius"/>
    </source>
</evidence>
<reference evidence="2 3" key="1">
    <citation type="submission" date="2018-06" db="EMBL/GenBank/DDBJ databases">
        <title>Comparative genomics reveals the genomic features of Rhizophagus irregularis, R. cerebriforme, R. diaphanum and Gigaspora rosea, and their symbiotic lifestyle signature.</title>
        <authorList>
            <person name="Morin E."/>
            <person name="San Clemente H."/>
            <person name="Chen E.C.H."/>
            <person name="De La Providencia I."/>
            <person name="Hainaut M."/>
            <person name="Kuo A."/>
            <person name="Kohler A."/>
            <person name="Murat C."/>
            <person name="Tang N."/>
            <person name="Roy S."/>
            <person name="Loubradou J."/>
            <person name="Henrissat B."/>
            <person name="Grigoriev I.V."/>
            <person name="Corradi N."/>
            <person name="Roux C."/>
            <person name="Martin F.M."/>
        </authorList>
    </citation>
    <scope>NUCLEOTIDE SEQUENCE [LARGE SCALE GENOMIC DNA]</scope>
    <source>
        <strain evidence="2 3">DAOM 194757</strain>
    </source>
</reference>
<dbReference type="OrthoDB" id="2413580at2759"/>
<name>A0A397VQC3_9GLOM</name>
<gene>
    <name evidence="2" type="ORF">C2G38_2072759</name>
</gene>